<reference evidence="3" key="1">
    <citation type="submission" date="2019-12" db="EMBL/GenBank/DDBJ databases">
        <authorList>
            <person name="Scholes J."/>
        </authorList>
    </citation>
    <scope>NUCLEOTIDE SEQUENCE</scope>
</reference>
<feature type="repeat" description="PPR" evidence="2">
    <location>
        <begin position="413"/>
        <end position="447"/>
    </location>
</feature>
<dbReference type="FunFam" id="1.25.40.10:FF:000090">
    <property type="entry name" value="Pentatricopeptide repeat-containing protein, chloroplastic"/>
    <property type="match status" value="1"/>
</dbReference>
<dbReference type="InterPro" id="IPR046960">
    <property type="entry name" value="PPR_At4g14850-like_plant"/>
</dbReference>
<feature type="repeat" description="PPR" evidence="2">
    <location>
        <begin position="106"/>
        <end position="140"/>
    </location>
</feature>
<dbReference type="PANTHER" id="PTHR47926">
    <property type="entry name" value="PENTATRICOPEPTIDE REPEAT-CONTAINING PROTEIN"/>
    <property type="match status" value="1"/>
</dbReference>
<evidence type="ECO:0000313" key="4">
    <source>
        <dbReference type="Proteomes" id="UP001153555"/>
    </source>
</evidence>
<name>A0A9N7NLT2_STRHE</name>
<evidence type="ECO:0000256" key="2">
    <source>
        <dbReference type="PROSITE-ProRule" id="PRU00708"/>
    </source>
</evidence>
<dbReference type="NCBIfam" id="TIGR00756">
    <property type="entry name" value="PPR"/>
    <property type="match status" value="5"/>
</dbReference>
<organism evidence="3 4">
    <name type="scientific">Striga hermonthica</name>
    <name type="common">Purple witchweed</name>
    <name type="synonym">Buchnera hermonthica</name>
    <dbReference type="NCBI Taxonomy" id="68872"/>
    <lineage>
        <taxon>Eukaryota</taxon>
        <taxon>Viridiplantae</taxon>
        <taxon>Streptophyta</taxon>
        <taxon>Embryophyta</taxon>
        <taxon>Tracheophyta</taxon>
        <taxon>Spermatophyta</taxon>
        <taxon>Magnoliopsida</taxon>
        <taxon>eudicotyledons</taxon>
        <taxon>Gunneridae</taxon>
        <taxon>Pentapetalae</taxon>
        <taxon>asterids</taxon>
        <taxon>lamiids</taxon>
        <taxon>Lamiales</taxon>
        <taxon>Orobanchaceae</taxon>
        <taxon>Buchnereae</taxon>
        <taxon>Striga</taxon>
    </lineage>
</organism>
<keyword evidence="1" id="KW-0677">Repeat</keyword>
<dbReference type="PANTHER" id="PTHR47926:SF442">
    <property type="entry name" value="PUTATIVE-RELATED"/>
    <property type="match status" value="1"/>
</dbReference>
<dbReference type="Pfam" id="PF13041">
    <property type="entry name" value="PPR_2"/>
    <property type="match status" value="3"/>
</dbReference>
<protein>
    <submittedName>
        <fullName evidence="3">Tetratricopeptide repeat (TPR)-like superfamily protein</fullName>
    </submittedName>
</protein>
<proteinExistence type="predicted"/>
<dbReference type="GO" id="GO:0009451">
    <property type="term" value="P:RNA modification"/>
    <property type="evidence" value="ECO:0007669"/>
    <property type="project" value="InterPro"/>
</dbReference>
<dbReference type="Pfam" id="PF01535">
    <property type="entry name" value="PPR"/>
    <property type="match status" value="4"/>
</dbReference>
<accession>A0A9N7NLT2</accession>
<dbReference type="Proteomes" id="UP001153555">
    <property type="component" value="Unassembled WGS sequence"/>
</dbReference>
<keyword evidence="4" id="KW-1185">Reference proteome</keyword>
<dbReference type="OrthoDB" id="600868at2759"/>
<feature type="repeat" description="PPR" evidence="2">
    <location>
        <begin position="5"/>
        <end position="39"/>
    </location>
</feature>
<evidence type="ECO:0000313" key="3">
    <source>
        <dbReference type="EMBL" id="CAA0833109.1"/>
    </source>
</evidence>
<dbReference type="PROSITE" id="PS51375">
    <property type="entry name" value="PPR"/>
    <property type="match status" value="4"/>
</dbReference>
<sequence>MPERDVVTWNTMISGHYRSGFLEQSLRLYGQMVSQGILENPSTFSTVLSMCAIGKFFEEGLIVHCRAIVFGFCNNVYIGSALVDLYLRMGLTDVALRLFGALKERNLATWNIVLRSLCEAGKSKDFLSIYNEMKYDGLEPNGLTFCYLIQGCGHGRFLDEGLQLHCFVIKNGFVNLNLFVANALVDFYSACGKLIETKKSFAVIPKEDVVSWNSMVSVCAANGYSFEALEFFNRMQFWGKRPSSCSIAAFLKLSSMAGNLLLGKQIHCYTLKLGFNTVFVQSALIDMYGKCGDLQCSVGVFNSIGKRTVECCNPLMTSFLKSGLTEDAIDLFGLMLDEKIGFDETSLSLALKALSNSNVGPASSASCPMLHCCAVKSGFESDVSILCSLIDTYSKSGRPESSFRLFRQIRSPDVLCFTSIISALARDGKGKECVRMLYEMVEKGIKPDNVTFLSVLTGCNHSGLVEEGRLVFSWMRAHFGPSAERRHYSCMADLLGRAGLLDEAEELIEGSPWEGDYVIWSSVLRSCRIHQHERVGRRAVKKLMEIEPDNPSGWAQASSFYWEIGDFEAAKECREIGFARKVGKEIGRSWIETCSDQSSCRL</sequence>
<gene>
    <name evidence="3" type="ORF">SHERM_28383</name>
</gene>
<dbReference type="InterPro" id="IPR002885">
    <property type="entry name" value="PPR_rpt"/>
</dbReference>
<comment type="caution">
    <text evidence="3">The sequence shown here is derived from an EMBL/GenBank/DDBJ whole genome shotgun (WGS) entry which is preliminary data.</text>
</comment>
<dbReference type="InterPro" id="IPR011990">
    <property type="entry name" value="TPR-like_helical_dom_sf"/>
</dbReference>
<feature type="repeat" description="PPR" evidence="2">
    <location>
        <begin position="208"/>
        <end position="242"/>
    </location>
</feature>
<dbReference type="Gene3D" id="1.25.40.10">
    <property type="entry name" value="Tetratricopeptide repeat domain"/>
    <property type="match status" value="5"/>
</dbReference>
<dbReference type="AlphaFoldDB" id="A0A9N7NLT2"/>
<dbReference type="GO" id="GO:0003723">
    <property type="term" value="F:RNA binding"/>
    <property type="evidence" value="ECO:0007669"/>
    <property type="project" value="InterPro"/>
</dbReference>
<evidence type="ECO:0000256" key="1">
    <source>
        <dbReference type="ARBA" id="ARBA00022737"/>
    </source>
</evidence>
<dbReference type="EMBL" id="CACSLK010027837">
    <property type="protein sequence ID" value="CAA0833109.1"/>
    <property type="molecule type" value="Genomic_DNA"/>
</dbReference>